<comment type="caution">
    <text evidence="2">The sequence shown here is derived from an EMBL/GenBank/DDBJ whole genome shotgun (WGS) entry which is preliminary data.</text>
</comment>
<proteinExistence type="predicted"/>
<sequence length="246" mass="28067">MRFPLKALIFALNSAIPELVFASESALYDRYDELLSRYVSESGVDYAEWKANEADVEELDEILAGFSSVDYRELEDAEATAFLINLYNAAVIREVLTHYPFESIRYLGLLPFSIFRLPAISLNGEFISLDTLEKKILLPEYGDPRIHFAINCASISCPPLREESFRGDRLEDQLQEQTIRFANSPEAADVLEGEAVTAFSKIFEWYDADFPGTNPASYLNSFRSDPLPTENEIRWIEYNWDLNDAS</sequence>
<dbReference type="PANTHER" id="PTHR46361:SF3">
    <property type="entry name" value="ELECTRON CARRIER_ PROTEIN DISULFIDE OXIDOREDUCTASE"/>
    <property type="match status" value="1"/>
</dbReference>
<dbReference type="PANTHER" id="PTHR46361">
    <property type="entry name" value="ELECTRON CARRIER/ PROTEIN DISULFIDE OXIDOREDUCTASE"/>
    <property type="match status" value="1"/>
</dbReference>
<reference evidence="2 3" key="1">
    <citation type="submission" date="2020-07" db="EMBL/GenBank/DDBJ databases">
        <authorList>
            <person name="Feng X."/>
        </authorList>
    </citation>
    <scope>NUCLEOTIDE SEQUENCE [LARGE SCALE GENOMIC DNA]</scope>
    <source>
        <strain evidence="2 3">JCM14086</strain>
    </source>
</reference>
<evidence type="ECO:0000313" key="2">
    <source>
        <dbReference type="EMBL" id="MBC2603589.1"/>
    </source>
</evidence>
<name>A0A7X1E5X3_9BACT</name>
<protein>
    <submittedName>
        <fullName evidence="2">DUF547 domain-containing protein</fullName>
    </submittedName>
</protein>
<dbReference type="Pfam" id="PF04784">
    <property type="entry name" value="DUF547"/>
    <property type="match status" value="1"/>
</dbReference>
<dbReference type="InterPro" id="IPR006869">
    <property type="entry name" value="DUF547"/>
</dbReference>
<accession>A0A7X1E5X3</accession>
<keyword evidence="3" id="KW-1185">Reference proteome</keyword>
<dbReference type="Proteomes" id="UP000525652">
    <property type="component" value="Unassembled WGS sequence"/>
</dbReference>
<gene>
    <name evidence="2" type="ORF">H5P30_17545</name>
</gene>
<evidence type="ECO:0000259" key="1">
    <source>
        <dbReference type="Pfam" id="PF04784"/>
    </source>
</evidence>
<evidence type="ECO:0000313" key="3">
    <source>
        <dbReference type="Proteomes" id="UP000525652"/>
    </source>
</evidence>
<dbReference type="AlphaFoldDB" id="A0A7X1E5X3"/>
<organism evidence="2 3">
    <name type="scientific">Puniceicoccus vermicola</name>
    <dbReference type="NCBI Taxonomy" id="388746"/>
    <lineage>
        <taxon>Bacteria</taxon>
        <taxon>Pseudomonadati</taxon>
        <taxon>Verrucomicrobiota</taxon>
        <taxon>Opitutia</taxon>
        <taxon>Puniceicoccales</taxon>
        <taxon>Puniceicoccaceae</taxon>
        <taxon>Puniceicoccus</taxon>
    </lineage>
</organism>
<dbReference type="EMBL" id="JACHVA010000127">
    <property type="protein sequence ID" value="MBC2603589.1"/>
    <property type="molecule type" value="Genomic_DNA"/>
</dbReference>
<feature type="domain" description="DUF547" evidence="1">
    <location>
        <begin position="72"/>
        <end position="181"/>
    </location>
</feature>
<dbReference type="RefSeq" id="WP_185694212.1">
    <property type="nucleotide sequence ID" value="NZ_JACHVA010000127.1"/>
</dbReference>